<dbReference type="EMBL" id="QJVJ01000002">
    <property type="protein sequence ID" value="PYI56539.1"/>
    <property type="molecule type" value="Genomic_DNA"/>
</dbReference>
<reference evidence="3 4" key="1">
    <citation type="submission" date="2018-05" db="EMBL/GenBank/DDBJ databases">
        <title>Paenibacillus flagellatus sp. nov., isolated from selenium mineral soil.</title>
        <authorList>
            <person name="Dai X."/>
        </authorList>
    </citation>
    <scope>NUCLEOTIDE SEQUENCE [LARGE SCALE GENOMIC DNA]</scope>
    <source>
        <strain evidence="3 4">DXL2</strain>
    </source>
</reference>
<dbReference type="PROSITE" id="PS51272">
    <property type="entry name" value="SLH"/>
    <property type="match status" value="2"/>
</dbReference>
<feature type="domain" description="SLH" evidence="2">
    <location>
        <begin position="19"/>
        <end position="82"/>
    </location>
</feature>
<dbReference type="AlphaFoldDB" id="A0A2V5KAD4"/>
<protein>
    <submittedName>
        <fullName evidence="3">S-layer protein</fullName>
    </submittedName>
</protein>
<organism evidence="3 4">
    <name type="scientific">Paenibacillus flagellatus</name>
    <dbReference type="NCBI Taxonomy" id="2211139"/>
    <lineage>
        <taxon>Bacteria</taxon>
        <taxon>Bacillati</taxon>
        <taxon>Bacillota</taxon>
        <taxon>Bacilli</taxon>
        <taxon>Bacillales</taxon>
        <taxon>Paenibacillaceae</taxon>
        <taxon>Paenibacillus</taxon>
    </lineage>
</organism>
<feature type="domain" description="SLH" evidence="2">
    <location>
        <begin position="149"/>
        <end position="212"/>
    </location>
</feature>
<dbReference type="Proteomes" id="UP000247476">
    <property type="component" value="Unassembled WGS sequence"/>
</dbReference>
<feature type="chain" id="PRO_5015996151" evidence="1">
    <location>
        <begin position="25"/>
        <end position="302"/>
    </location>
</feature>
<dbReference type="Pfam" id="PF00395">
    <property type="entry name" value="SLH"/>
    <property type="match status" value="2"/>
</dbReference>
<feature type="signal peptide" evidence="1">
    <location>
        <begin position="1"/>
        <end position="24"/>
    </location>
</feature>
<dbReference type="InterPro" id="IPR025748">
    <property type="entry name" value="PrcB_C_dom"/>
</dbReference>
<evidence type="ECO:0000259" key="2">
    <source>
        <dbReference type="PROSITE" id="PS51272"/>
    </source>
</evidence>
<sequence>MKKIAAATMTAVLFSGLAFGTAHAFTDVDPGQSAAVHALKERGIVSGMDGDRFAPKSQISYAQTVQMIVKAFDFNLDAIRFIKAPVASELYDNVRDDAWYAEAFIIAHYNGLDIPRNVDPNAAVTRERFGDLLVRAMEKKADLPMVKMFIQIQDENQIEPGLQGALQRLLLYKIEELDKDGNFRPKSGLTRGEAAVWVHKAMRLVADHTRKPETAEEIAVAVEKVNDEVNKVTLSRGQKPSAGYGIAIESIRFEPDGRAVIRYTLTDPKPGDMAATVVTEPKAVTYVSSKYNAVAEPAGGED</sequence>
<evidence type="ECO:0000313" key="3">
    <source>
        <dbReference type="EMBL" id="PYI56539.1"/>
    </source>
</evidence>
<dbReference type="InterPro" id="IPR001119">
    <property type="entry name" value="SLH_dom"/>
</dbReference>
<dbReference type="OrthoDB" id="1738667at2"/>
<dbReference type="RefSeq" id="WP_110839067.1">
    <property type="nucleotide sequence ID" value="NZ_QJVJ01000002.1"/>
</dbReference>
<comment type="caution">
    <text evidence="3">The sequence shown here is derived from an EMBL/GenBank/DDBJ whole genome shotgun (WGS) entry which is preliminary data.</text>
</comment>
<evidence type="ECO:0000256" key="1">
    <source>
        <dbReference type="SAM" id="SignalP"/>
    </source>
</evidence>
<proteinExistence type="predicted"/>
<accession>A0A2V5KAD4</accession>
<gene>
    <name evidence="3" type="ORF">DLM86_06100</name>
</gene>
<keyword evidence="4" id="KW-1185">Reference proteome</keyword>
<dbReference type="Pfam" id="PF14343">
    <property type="entry name" value="PrcB_C"/>
    <property type="match status" value="1"/>
</dbReference>
<evidence type="ECO:0000313" key="4">
    <source>
        <dbReference type="Proteomes" id="UP000247476"/>
    </source>
</evidence>
<keyword evidence="1" id="KW-0732">Signal</keyword>
<name>A0A2V5KAD4_9BACL</name>